<evidence type="ECO:0000259" key="1">
    <source>
        <dbReference type="Pfam" id="PF02875"/>
    </source>
</evidence>
<protein>
    <submittedName>
        <fullName evidence="3">Cyanophycin synthetase</fullName>
    </submittedName>
</protein>
<dbReference type="GO" id="GO:0005524">
    <property type="term" value="F:ATP binding"/>
    <property type="evidence" value="ECO:0007669"/>
    <property type="project" value="InterPro"/>
</dbReference>
<dbReference type="PANTHER" id="PTHR23135">
    <property type="entry name" value="MUR LIGASE FAMILY MEMBER"/>
    <property type="match status" value="1"/>
</dbReference>
<proteinExistence type="predicted"/>
<keyword evidence="4" id="KW-1185">Reference proteome</keyword>
<gene>
    <name evidence="3" type="ORF">SAMN04488570_0828</name>
</gene>
<sequence length="582" mass="61247">MTDGSTSAPPAAPTSLLELRVLEGPNLYFPRAAIKLTLDVRTLAEADEARLRAVGDALGLRSLRAGAPLSGFRQRALVRVLTRLVRRVALDSGTSRLGVRVRATSEPTQLVVAYPWRDRSRARGLGQAVAAVLDELTAAGSDHDVADAVARAAARVAATEKGPGPTTIRPRVPVVAVTGTNGKTTTSRMVAHIAREAGHHVGWSNTDGIYVDGHLVEAGDYSGPSGAGRVLAHREVDFAVTETARGGILLKGIGVVHNDVSVVTNVTADHLGMQGIDTVDQLAEVKGVVPRITKRTGWAVLNADDPRVFAMRLTTKAQPWVFSRDPDSPALREVLGGGGRATTVIDGWLTVLDGTRADPLVEVVDVPMTLSGLSRFNVENTLAAASAALAAGLDRADVVAGLLSFRPDAEHNPGRMNFFTLPTPAGDVSVVMDLAHNEAGLEAMVEIMRGVRPDGRRILLGLGAVGDRQDELLEMLGEIAARDADVVAIGHKAKYLRGRTVEEVDALLRTGAERVGGHDIETHPTELASLQALVAQAAPGDVVGLMCHAEREEVYAWLASVGATADSPEQLAAKVRQASTGG</sequence>
<dbReference type="Pfam" id="PF02875">
    <property type="entry name" value="Mur_ligase_C"/>
    <property type="match status" value="1"/>
</dbReference>
<dbReference type="SUPFAM" id="SSF53244">
    <property type="entry name" value="MurD-like peptide ligases, peptide-binding domain"/>
    <property type="match status" value="1"/>
</dbReference>
<dbReference type="PANTHER" id="PTHR23135:SF18">
    <property type="entry name" value="CYANOPHYCIN SYNTHETASE"/>
    <property type="match status" value="1"/>
</dbReference>
<dbReference type="Proteomes" id="UP000198859">
    <property type="component" value="Chromosome I"/>
</dbReference>
<dbReference type="InterPro" id="IPR036615">
    <property type="entry name" value="Mur_ligase_C_dom_sf"/>
</dbReference>
<reference evidence="4" key="1">
    <citation type="submission" date="2016-10" db="EMBL/GenBank/DDBJ databases">
        <authorList>
            <person name="Varghese N."/>
            <person name="Submissions S."/>
        </authorList>
    </citation>
    <scope>NUCLEOTIDE SEQUENCE [LARGE SCALE GENOMIC DNA]</scope>
    <source>
        <strain evidence="4">DSM 22127</strain>
    </source>
</reference>
<dbReference type="GO" id="GO:0016881">
    <property type="term" value="F:acid-amino acid ligase activity"/>
    <property type="evidence" value="ECO:0007669"/>
    <property type="project" value="InterPro"/>
</dbReference>
<dbReference type="EMBL" id="LT629757">
    <property type="protein sequence ID" value="SDR96422.1"/>
    <property type="molecule type" value="Genomic_DNA"/>
</dbReference>
<dbReference type="InterPro" id="IPR013221">
    <property type="entry name" value="Mur_ligase_cen"/>
</dbReference>
<accession>A0A1H1NBX1</accession>
<evidence type="ECO:0000313" key="3">
    <source>
        <dbReference type="EMBL" id="SDR96422.1"/>
    </source>
</evidence>
<dbReference type="InterPro" id="IPR036565">
    <property type="entry name" value="Mur-like_cat_sf"/>
</dbReference>
<dbReference type="SUPFAM" id="SSF53623">
    <property type="entry name" value="MurD-like peptide ligases, catalytic domain"/>
    <property type="match status" value="1"/>
</dbReference>
<feature type="domain" description="Mur ligase C-terminal" evidence="1">
    <location>
        <begin position="414"/>
        <end position="546"/>
    </location>
</feature>
<name>A0A1H1NBX1_9ACTN</name>
<dbReference type="InterPro" id="IPR004101">
    <property type="entry name" value="Mur_ligase_C"/>
</dbReference>
<dbReference type="Gene3D" id="3.40.1190.10">
    <property type="entry name" value="Mur-like, catalytic domain"/>
    <property type="match status" value="1"/>
</dbReference>
<dbReference type="Pfam" id="PF08245">
    <property type="entry name" value="Mur_ligase_M"/>
    <property type="match status" value="1"/>
</dbReference>
<dbReference type="Gene3D" id="3.90.190.20">
    <property type="entry name" value="Mur ligase, C-terminal domain"/>
    <property type="match status" value="1"/>
</dbReference>
<evidence type="ECO:0000259" key="2">
    <source>
        <dbReference type="Pfam" id="PF08245"/>
    </source>
</evidence>
<dbReference type="RefSeq" id="WP_231917040.1">
    <property type="nucleotide sequence ID" value="NZ_LT629757.1"/>
</dbReference>
<feature type="domain" description="Mur ligase central" evidence="2">
    <location>
        <begin position="177"/>
        <end position="387"/>
    </location>
</feature>
<evidence type="ECO:0000313" key="4">
    <source>
        <dbReference type="Proteomes" id="UP000198859"/>
    </source>
</evidence>
<dbReference type="STRING" id="642780.SAMN04488570_0828"/>
<organism evidence="3 4">
    <name type="scientific">Nocardioides scoriae</name>
    <dbReference type="NCBI Taxonomy" id="642780"/>
    <lineage>
        <taxon>Bacteria</taxon>
        <taxon>Bacillati</taxon>
        <taxon>Actinomycetota</taxon>
        <taxon>Actinomycetes</taxon>
        <taxon>Propionibacteriales</taxon>
        <taxon>Nocardioidaceae</taxon>
        <taxon>Nocardioides</taxon>
    </lineage>
</organism>
<dbReference type="AlphaFoldDB" id="A0A1H1NBX1"/>